<dbReference type="PANTHER" id="PTHR12126">
    <property type="entry name" value="NADH-UBIQUINONE OXIDOREDUCTASE 39 KDA SUBUNIT-RELATED"/>
    <property type="match status" value="1"/>
</dbReference>
<name>A0A381WM97_9ZZZZ</name>
<dbReference type="PANTHER" id="PTHR12126:SF11">
    <property type="entry name" value="NADH DEHYDROGENASE [UBIQUINONE] 1 ALPHA SUBCOMPLEX SUBUNIT 9, MITOCHONDRIAL"/>
    <property type="match status" value="1"/>
</dbReference>
<dbReference type="InterPro" id="IPR051207">
    <property type="entry name" value="ComplexI_NDUFA9_subunit"/>
</dbReference>
<dbReference type="GO" id="GO:0044877">
    <property type="term" value="F:protein-containing complex binding"/>
    <property type="evidence" value="ECO:0007669"/>
    <property type="project" value="TreeGrafter"/>
</dbReference>
<dbReference type="SUPFAM" id="SSF51735">
    <property type="entry name" value="NAD(P)-binding Rossmann-fold domains"/>
    <property type="match status" value="1"/>
</dbReference>
<dbReference type="AlphaFoldDB" id="A0A381WM97"/>
<dbReference type="Gene3D" id="3.40.50.720">
    <property type="entry name" value="NAD(P)-binding Rossmann-like Domain"/>
    <property type="match status" value="1"/>
</dbReference>
<dbReference type="InterPro" id="IPR001509">
    <property type="entry name" value="Epimerase_deHydtase"/>
</dbReference>
<evidence type="ECO:0000313" key="2">
    <source>
        <dbReference type="EMBL" id="SVA53097.1"/>
    </source>
</evidence>
<feature type="non-terminal residue" evidence="2">
    <location>
        <position position="1"/>
    </location>
</feature>
<reference evidence="2" key="1">
    <citation type="submission" date="2018-05" db="EMBL/GenBank/DDBJ databases">
        <authorList>
            <person name="Lanie J.A."/>
            <person name="Ng W.-L."/>
            <person name="Kazmierczak K.M."/>
            <person name="Andrzejewski T.M."/>
            <person name="Davidsen T.M."/>
            <person name="Wayne K.J."/>
            <person name="Tettelin H."/>
            <person name="Glass J.I."/>
            <person name="Rusch D."/>
            <person name="Podicherti R."/>
            <person name="Tsui H.-C.T."/>
            <person name="Winkler M.E."/>
        </authorList>
    </citation>
    <scope>NUCLEOTIDE SEQUENCE</scope>
</reference>
<sequence>GAYAASKERAEEVVKRSDLPWTILRPAEVYGGTGSDQILSLAADLRRRQVIPILGDGSYKLSPVLADDVVEALLYAIEFTPIPNKTYVLAGPEEFTYLEIVEVLETLQDLPHRRQVRIPITLAKVLIRGLAMLGIGRFVPDQVPRLLLEKSSDSSAAAVDLQFKPTRFEDALPLLLQRGMAPPTEN</sequence>
<evidence type="ECO:0000259" key="1">
    <source>
        <dbReference type="Pfam" id="PF01370"/>
    </source>
</evidence>
<gene>
    <name evidence="2" type="ORF">METZ01_LOCUS105951</name>
</gene>
<organism evidence="2">
    <name type="scientific">marine metagenome</name>
    <dbReference type="NCBI Taxonomy" id="408172"/>
    <lineage>
        <taxon>unclassified sequences</taxon>
        <taxon>metagenomes</taxon>
        <taxon>ecological metagenomes</taxon>
    </lineage>
</organism>
<proteinExistence type="predicted"/>
<dbReference type="Pfam" id="PF01370">
    <property type="entry name" value="Epimerase"/>
    <property type="match status" value="1"/>
</dbReference>
<accession>A0A381WM97</accession>
<feature type="domain" description="NAD-dependent epimerase/dehydratase" evidence="1">
    <location>
        <begin position="2"/>
        <end position="88"/>
    </location>
</feature>
<protein>
    <recommendedName>
        <fullName evidence="1">NAD-dependent epimerase/dehydratase domain-containing protein</fullName>
    </recommendedName>
</protein>
<dbReference type="EMBL" id="UINC01012119">
    <property type="protein sequence ID" value="SVA53097.1"/>
    <property type="molecule type" value="Genomic_DNA"/>
</dbReference>
<dbReference type="InterPro" id="IPR036291">
    <property type="entry name" value="NAD(P)-bd_dom_sf"/>
</dbReference>